<comment type="caution">
    <text evidence="1">The sequence shown here is derived from an EMBL/GenBank/DDBJ whole genome shotgun (WGS) entry which is preliminary data.</text>
</comment>
<dbReference type="Proteomes" id="UP001286313">
    <property type="component" value="Unassembled WGS sequence"/>
</dbReference>
<sequence length="75" mass="8477">MAHQERRGSLQQVVGSITDLCFSTLDTLYLPLVIQSNVSHMALIPSNDFEIPPYIHLKTERETNTDGQPKLPRVD</sequence>
<name>A0AAE1F255_PETCI</name>
<reference evidence="1" key="1">
    <citation type="submission" date="2023-10" db="EMBL/GenBank/DDBJ databases">
        <title>Genome assemblies of two species of porcelain crab, Petrolisthes cinctipes and Petrolisthes manimaculis (Anomura: Porcellanidae).</title>
        <authorList>
            <person name="Angst P."/>
        </authorList>
    </citation>
    <scope>NUCLEOTIDE SEQUENCE</scope>
    <source>
        <strain evidence="1">PB745_01</strain>
        <tissue evidence="1">Gill</tissue>
    </source>
</reference>
<organism evidence="1 2">
    <name type="scientific">Petrolisthes cinctipes</name>
    <name type="common">Flat porcelain crab</name>
    <dbReference type="NCBI Taxonomy" id="88211"/>
    <lineage>
        <taxon>Eukaryota</taxon>
        <taxon>Metazoa</taxon>
        <taxon>Ecdysozoa</taxon>
        <taxon>Arthropoda</taxon>
        <taxon>Crustacea</taxon>
        <taxon>Multicrustacea</taxon>
        <taxon>Malacostraca</taxon>
        <taxon>Eumalacostraca</taxon>
        <taxon>Eucarida</taxon>
        <taxon>Decapoda</taxon>
        <taxon>Pleocyemata</taxon>
        <taxon>Anomura</taxon>
        <taxon>Galatheoidea</taxon>
        <taxon>Porcellanidae</taxon>
        <taxon>Petrolisthes</taxon>
    </lineage>
</organism>
<proteinExistence type="predicted"/>
<accession>A0AAE1F255</accession>
<protein>
    <submittedName>
        <fullName evidence="1">Uncharacterized protein</fullName>
    </submittedName>
</protein>
<keyword evidence="2" id="KW-1185">Reference proteome</keyword>
<dbReference type="EMBL" id="JAWQEG010003643">
    <property type="protein sequence ID" value="KAK3865203.1"/>
    <property type="molecule type" value="Genomic_DNA"/>
</dbReference>
<gene>
    <name evidence="1" type="ORF">Pcinc_029175</name>
</gene>
<evidence type="ECO:0000313" key="2">
    <source>
        <dbReference type="Proteomes" id="UP001286313"/>
    </source>
</evidence>
<evidence type="ECO:0000313" key="1">
    <source>
        <dbReference type="EMBL" id="KAK3865203.1"/>
    </source>
</evidence>
<dbReference type="AlphaFoldDB" id="A0AAE1F255"/>